<reference evidence="1" key="1">
    <citation type="submission" date="2024-01" db="EMBL/GenBank/DDBJ databases">
        <title>Bank of Algae and Cyanobacteria of the Azores (BACA) strain genomes.</title>
        <authorList>
            <person name="Luz R."/>
            <person name="Cordeiro R."/>
            <person name="Fonseca A."/>
            <person name="Goncalves V."/>
        </authorList>
    </citation>
    <scope>NUCLEOTIDE SEQUENCE</scope>
    <source>
        <strain evidence="1">BACA0141</strain>
    </source>
</reference>
<accession>A0AAW9PQU6</accession>
<keyword evidence="2" id="KW-1185">Reference proteome</keyword>
<dbReference type="Proteomes" id="UP001333818">
    <property type="component" value="Unassembled WGS sequence"/>
</dbReference>
<sequence>MMIYAQVATTPTKLKCALLTDIPIDRIESQKSESLQLSPRF</sequence>
<organism evidence="1 2">
    <name type="scientific">Tumidithrix elongata BACA0141</name>
    <dbReference type="NCBI Taxonomy" id="2716417"/>
    <lineage>
        <taxon>Bacteria</taxon>
        <taxon>Bacillati</taxon>
        <taxon>Cyanobacteriota</taxon>
        <taxon>Cyanophyceae</taxon>
        <taxon>Pseudanabaenales</taxon>
        <taxon>Pseudanabaenaceae</taxon>
        <taxon>Tumidithrix</taxon>
        <taxon>Tumidithrix elongata</taxon>
    </lineage>
</organism>
<gene>
    <name evidence="1" type="ORF">V2H45_04170</name>
</gene>
<dbReference type="AlphaFoldDB" id="A0AAW9PQU6"/>
<name>A0AAW9PQU6_9CYAN</name>
<proteinExistence type="predicted"/>
<dbReference type="RefSeq" id="WP_330482364.1">
    <property type="nucleotide sequence ID" value="NZ_JAZBJZ010000010.1"/>
</dbReference>
<comment type="caution">
    <text evidence="1">The sequence shown here is derived from an EMBL/GenBank/DDBJ whole genome shotgun (WGS) entry which is preliminary data.</text>
</comment>
<protein>
    <submittedName>
        <fullName evidence="1">Uncharacterized protein</fullName>
    </submittedName>
</protein>
<dbReference type="EMBL" id="JAZBJZ010000010">
    <property type="protein sequence ID" value="MEE3715940.1"/>
    <property type="molecule type" value="Genomic_DNA"/>
</dbReference>
<evidence type="ECO:0000313" key="2">
    <source>
        <dbReference type="Proteomes" id="UP001333818"/>
    </source>
</evidence>
<evidence type="ECO:0000313" key="1">
    <source>
        <dbReference type="EMBL" id="MEE3715940.1"/>
    </source>
</evidence>